<comment type="caution">
    <text evidence="1">The sequence shown here is derived from an EMBL/GenBank/DDBJ whole genome shotgun (WGS) entry which is preliminary data.</text>
</comment>
<organism evidence="1 2">
    <name type="scientific">Nonomuraea africana</name>
    <dbReference type="NCBI Taxonomy" id="46171"/>
    <lineage>
        <taxon>Bacteria</taxon>
        <taxon>Bacillati</taxon>
        <taxon>Actinomycetota</taxon>
        <taxon>Actinomycetes</taxon>
        <taxon>Streptosporangiales</taxon>
        <taxon>Streptosporangiaceae</taxon>
        <taxon>Nonomuraea</taxon>
    </lineage>
</organism>
<keyword evidence="2" id="KW-1185">Reference proteome</keyword>
<evidence type="ECO:0000313" key="1">
    <source>
        <dbReference type="EMBL" id="MBE1565294.1"/>
    </source>
</evidence>
<evidence type="ECO:0000313" key="2">
    <source>
        <dbReference type="Proteomes" id="UP000661607"/>
    </source>
</evidence>
<accession>A0ABR9KTC9</accession>
<proteinExistence type="predicted"/>
<dbReference type="RefSeq" id="WP_192779531.1">
    <property type="nucleotide sequence ID" value="NZ_BAAASY010000005.1"/>
</dbReference>
<dbReference type="Proteomes" id="UP000661607">
    <property type="component" value="Unassembled WGS sequence"/>
</dbReference>
<dbReference type="EMBL" id="JADBEF010000001">
    <property type="protein sequence ID" value="MBE1565294.1"/>
    <property type="molecule type" value="Genomic_DNA"/>
</dbReference>
<reference evidence="1 2" key="1">
    <citation type="submission" date="2020-10" db="EMBL/GenBank/DDBJ databases">
        <title>Sequencing the genomes of 1000 actinobacteria strains.</title>
        <authorList>
            <person name="Klenk H.-P."/>
        </authorList>
    </citation>
    <scope>NUCLEOTIDE SEQUENCE [LARGE SCALE GENOMIC DNA]</scope>
    <source>
        <strain evidence="1 2">DSM 43748</strain>
    </source>
</reference>
<sequence>MSTADGRSLAAMLDLLVYENVLVAWRVRSGVYEIVLHDGEEIAMSRDQAAMWSLGAFEVFLAFVDQGRIIPRMP</sequence>
<gene>
    <name evidence="1" type="ORF">H4W81_008073</name>
</gene>
<name>A0ABR9KTC9_9ACTN</name>
<protein>
    <submittedName>
        <fullName evidence="1">Uncharacterized protein</fullName>
    </submittedName>
</protein>